<reference evidence="1 2" key="1">
    <citation type="submission" date="2015-07" db="EMBL/GenBank/DDBJ databases">
        <title>The draft genome sequence of Leadbetterella sp. JN14-9.</title>
        <authorList>
            <person name="Liu Y."/>
            <person name="Du J."/>
            <person name="Shao Z."/>
        </authorList>
    </citation>
    <scope>NUCLEOTIDE SEQUENCE [LARGE SCALE GENOMIC DNA]</scope>
    <source>
        <strain evidence="1 2">JN14-9</strain>
    </source>
</reference>
<evidence type="ECO:0000313" key="2">
    <source>
        <dbReference type="Proteomes" id="UP000050454"/>
    </source>
</evidence>
<accession>A0A0P7BNV1</accession>
<protein>
    <recommendedName>
        <fullName evidence="3">Deoxyribose-phosphate aldolase</fullName>
    </recommendedName>
</protein>
<sequence length="242" mass="27759">MKQTIILIFLSITLWSCSSKEDQIIRQTISAHGGEAYKDMHVTFDFRGMHYDFTKNGGLYSYQRIQNDSLGNVISDILNNETFTRTINGEVQYLPDSMASKYSNSVNSVAYFFMLPDGLNDPAVNKEVTGTVKIKGQSYHQLKVWFDEQGGGKDHQDIFMFWINEKTNLIDYLAYSYETSGGGVRFREVIERHQVGEFTFQDYNNYGFEDAEYLLSDLPLALEDGSLPLLSEIRNENIQLLK</sequence>
<gene>
    <name evidence="1" type="ORF">AFM12_10055</name>
</gene>
<proteinExistence type="predicted"/>
<dbReference type="PATRIC" id="fig|1605367.3.peg.3398"/>
<organism evidence="1 2">
    <name type="scientific">Jiulongibacter sediminis</name>
    <dbReference type="NCBI Taxonomy" id="1605367"/>
    <lineage>
        <taxon>Bacteria</taxon>
        <taxon>Pseudomonadati</taxon>
        <taxon>Bacteroidota</taxon>
        <taxon>Cytophagia</taxon>
        <taxon>Cytophagales</taxon>
        <taxon>Leadbetterellaceae</taxon>
        <taxon>Jiulongibacter</taxon>
    </lineage>
</organism>
<name>A0A0P7BNV1_9BACT</name>
<dbReference type="OrthoDB" id="982433at2"/>
<comment type="caution">
    <text evidence="1">The sequence shown here is derived from an EMBL/GenBank/DDBJ whole genome shotgun (WGS) entry which is preliminary data.</text>
</comment>
<evidence type="ECO:0008006" key="3">
    <source>
        <dbReference type="Google" id="ProtNLM"/>
    </source>
</evidence>
<dbReference type="Pfam" id="PF20113">
    <property type="entry name" value="DUF6503"/>
    <property type="match status" value="1"/>
</dbReference>
<evidence type="ECO:0000313" key="1">
    <source>
        <dbReference type="EMBL" id="KPM48891.1"/>
    </source>
</evidence>
<dbReference type="RefSeq" id="WP_055147470.1">
    <property type="nucleotide sequence ID" value="NZ_JXSZ01000006.1"/>
</dbReference>
<dbReference type="Proteomes" id="UP000050454">
    <property type="component" value="Unassembled WGS sequence"/>
</dbReference>
<keyword evidence="2" id="KW-1185">Reference proteome</keyword>
<dbReference type="EMBL" id="LGTQ01000006">
    <property type="protein sequence ID" value="KPM48891.1"/>
    <property type="molecule type" value="Genomic_DNA"/>
</dbReference>
<dbReference type="InterPro" id="IPR045444">
    <property type="entry name" value="DUF6503"/>
</dbReference>
<dbReference type="AlphaFoldDB" id="A0A0P7BNV1"/>
<dbReference type="STRING" id="1605367.AFM12_10055"/>